<dbReference type="OrthoDB" id="7359277at2"/>
<sequence length="97" mass="10865">MVTRIRTTKAIPEPHSDQEPEAEHGGGPLACESLDPNIPCKCRDAVVRCYREMMEKGASHTDAHLVAARVYSYHHPGQPANQVNRLITELVERRALH</sequence>
<dbReference type="RefSeq" id="WP_143006162.1">
    <property type="nucleotide sequence ID" value="NZ_FNCE01000002.1"/>
</dbReference>
<keyword evidence="3" id="KW-1185">Reference proteome</keyword>
<feature type="compositionally biased region" description="Basic and acidic residues" evidence="1">
    <location>
        <begin position="12"/>
        <end position="24"/>
    </location>
</feature>
<evidence type="ECO:0000313" key="2">
    <source>
        <dbReference type="EMBL" id="SDF81332.1"/>
    </source>
</evidence>
<gene>
    <name evidence="2" type="ORF">SAMN05216241_102433</name>
</gene>
<dbReference type="AlphaFoldDB" id="A0A1G7P4U6"/>
<name>A0A1G7P4U6_9PROT</name>
<dbReference type="Proteomes" id="UP000199415">
    <property type="component" value="Unassembled WGS sequence"/>
</dbReference>
<feature type="region of interest" description="Disordered" evidence="1">
    <location>
        <begin position="1"/>
        <end position="30"/>
    </location>
</feature>
<protein>
    <submittedName>
        <fullName evidence="2">Uncharacterized protein</fullName>
    </submittedName>
</protein>
<evidence type="ECO:0000313" key="3">
    <source>
        <dbReference type="Proteomes" id="UP000199415"/>
    </source>
</evidence>
<accession>A0A1G7P4U6</accession>
<reference evidence="2 3" key="1">
    <citation type="submission" date="2016-10" db="EMBL/GenBank/DDBJ databases">
        <authorList>
            <person name="de Groot N.N."/>
        </authorList>
    </citation>
    <scope>NUCLEOTIDE SEQUENCE [LARGE SCALE GENOMIC DNA]</scope>
    <source>
        <strain evidence="2 3">DSM 25584</strain>
    </source>
</reference>
<organism evidence="2 3">
    <name type="scientific">Limimonas halophila</name>
    <dbReference type="NCBI Taxonomy" id="1082479"/>
    <lineage>
        <taxon>Bacteria</taxon>
        <taxon>Pseudomonadati</taxon>
        <taxon>Pseudomonadota</taxon>
        <taxon>Alphaproteobacteria</taxon>
        <taxon>Rhodospirillales</taxon>
        <taxon>Rhodovibrionaceae</taxon>
        <taxon>Limimonas</taxon>
    </lineage>
</organism>
<evidence type="ECO:0000256" key="1">
    <source>
        <dbReference type="SAM" id="MobiDB-lite"/>
    </source>
</evidence>
<dbReference type="EMBL" id="FNCE01000002">
    <property type="protein sequence ID" value="SDF81332.1"/>
    <property type="molecule type" value="Genomic_DNA"/>
</dbReference>
<dbReference type="STRING" id="1082479.SAMN05216241_102433"/>
<proteinExistence type="predicted"/>